<sequence>MLQGLSDLGQAYLSFLNPMTLLYGLGGAFVGIVMGILPGLSATLAIALLTTLTIKLSPNDAILVLICSYVGALYGGSRTAILLNIPGTAANAASCADGHALALKGQAGRAIGIATSGAFVSTLIGVVCLALFTPMLAEVALKFGAFEFFWLALFGVTMSGSIVGSDPIKGWLMGLLGLLLAQVGQESLYAYDRFTFGWDELSGGIGLIPALVGAFGLAEVLTTLADPIERKIADLKDSVLPRWREVIQYRWTVLRSGIIGVATGLLPGVGEDAGAWMSYASAKALSKNKEEFGKGSIDGLMAAETGDMSSIPGHIIPSLALGIPGSAPSAVLMAAMIIHGVQPGPMLMIDNPQFIYHVVAMTTLASVTILLFGLFGVRPLLQVLKIRRGILMPIVFVLCTVGAFATASRLFDVYVMLAIGIGAFFLRRRGYEMAPLVLGLVLGHLLDKSLRRGLVLSDGSLLPFITRPICIVFAVVTVFTILMYVPAFKAAVKAAVAAVGNRLATLLGRKAGA</sequence>
<evidence type="ECO:0000259" key="2">
    <source>
        <dbReference type="Pfam" id="PF01970"/>
    </source>
</evidence>
<dbReference type="Proteomes" id="UP001212602">
    <property type="component" value="Unassembled WGS sequence"/>
</dbReference>
<dbReference type="AlphaFoldDB" id="A0AAE3SZ14"/>
<evidence type="ECO:0000313" key="4">
    <source>
        <dbReference type="Proteomes" id="UP001212602"/>
    </source>
</evidence>
<dbReference type="InterPro" id="IPR002823">
    <property type="entry name" value="DUF112_TM"/>
</dbReference>
<reference evidence="3" key="1">
    <citation type="submission" date="2023-01" db="EMBL/GenBank/DDBJ databases">
        <title>Xenophilus mangrovi sp. nov., isolated from soil of Mangrove nature reserve.</title>
        <authorList>
            <person name="Xu S."/>
            <person name="Liu Z."/>
            <person name="Xu Y."/>
        </authorList>
    </citation>
    <scope>NUCLEOTIDE SEQUENCE</scope>
    <source>
        <strain evidence="3">YW8</strain>
    </source>
</reference>
<feature type="transmembrane region" description="Helical" evidence="1">
    <location>
        <begin position="318"/>
        <end position="342"/>
    </location>
</feature>
<feature type="transmembrane region" description="Helical" evidence="1">
    <location>
        <begin position="139"/>
        <end position="158"/>
    </location>
</feature>
<keyword evidence="4" id="KW-1185">Reference proteome</keyword>
<gene>
    <name evidence="3" type="ORF">PGB34_06820</name>
</gene>
<feature type="transmembrane region" description="Helical" evidence="1">
    <location>
        <begin position="20"/>
        <end position="49"/>
    </location>
</feature>
<dbReference type="RefSeq" id="WP_271427308.1">
    <property type="nucleotide sequence ID" value="NZ_JAQIPB010000002.1"/>
</dbReference>
<evidence type="ECO:0000313" key="3">
    <source>
        <dbReference type="EMBL" id="MDA7416075.1"/>
    </source>
</evidence>
<feature type="transmembrane region" description="Helical" evidence="1">
    <location>
        <begin position="389"/>
        <end position="405"/>
    </location>
</feature>
<comment type="caution">
    <text evidence="3">The sequence shown here is derived from an EMBL/GenBank/DDBJ whole genome shotgun (WGS) entry which is preliminary data.</text>
</comment>
<dbReference type="PANTHER" id="PTHR35342">
    <property type="entry name" value="TRICARBOXYLIC TRANSPORT PROTEIN"/>
    <property type="match status" value="1"/>
</dbReference>
<feature type="transmembrane region" description="Helical" evidence="1">
    <location>
        <begin position="462"/>
        <end position="485"/>
    </location>
</feature>
<name>A0AAE3SZ14_9BURK</name>
<keyword evidence="1" id="KW-1133">Transmembrane helix</keyword>
<organism evidence="3 4">
    <name type="scientific">Xenophilus arseniciresistens</name>
    <dbReference type="NCBI Taxonomy" id="1283306"/>
    <lineage>
        <taxon>Bacteria</taxon>
        <taxon>Pseudomonadati</taxon>
        <taxon>Pseudomonadota</taxon>
        <taxon>Betaproteobacteria</taxon>
        <taxon>Burkholderiales</taxon>
        <taxon>Comamonadaceae</taxon>
        <taxon>Xenophilus</taxon>
    </lineage>
</organism>
<protein>
    <submittedName>
        <fullName evidence="3">Tripartite tricarboxylate transporter permease</fullName>
    </submittedName>
</protein>
<feature type="transmembrane region" description="Helical" evidence="1">
    <location>
        <begin position="354"/>
        <end position="377"/>
    </location>
</feature>
<feature type="domain" description="DUF112" evidence="2">
    <location>
        <begin position="21"/>
        <end position="438"/>
    </location>
</feature>
<dbReference type="EMBL" id="JAQIPB010000002">
    <property type="protein sequence ID" value="MDA7416075.1"/>
    <property type="molecule type" value="Genomic_DNA"/>
</dbReference>
<keyword evidence="1" id="KW-0812">Transmembrane</keyword>
<dbReference type="PANTHER" id="PTHR35342:SF5">
    <property type="entry name" value="TRICARBOXYLIC TRANSPORT PROTEIN"/>
    <property type="match status" value="1"/>
</dbReference>
<dbReference type="Pfam" id="PF01970">
    <property type="entry name" value="TctA"/>
    <property type="match status" value="1"/>
</dbReference>
<evidence type="ECO:0000256" key="1">
    <source>
        <dbReference type="SAM" id="Phobius"/>
    </source>
</evidence>
<feature type="transmembrane region" description="Helical" evidence="1">
    <location>
        <begin position="203"/>
        <end position="225"/>
    </location>
</feature>
<proteinExistence type="predicted"/>
<keyword evidence="1" id="KW-0472">Membrane</keyword>
<accession>A0AAE3SZ14</accession>
<feature type="transmembrane region" description="Helical" evidence="1">
    <location>
        <begin position="110"/>
        <end position="133"/>
    </location>
</feature>